<dbReference type="Gene3D" id="3.40.525.10">
    <property type="entry name" value="CRAL-TRIO lipid binding domain"/>
    <property type="match status" value="1"/>
</dbReference>
<dbReference type="CDD" id="cd00170">
    <property type="entry name" value="SEC14"/>
    <property type="match status" value="1"/>
</dbReference>
<accession>A0ABP0V326</accession>
<dbReference type="EMBL" id="OZ019901">
    <property type="protein sequence ID" value="CAK9236440.1"/>
    <property type="molecule type" value="Genomic_DNA"/>
</dbReference>
<dbReference type="SUPFAM" id="SSF46938">
    <property type="entry name" value="CRAL/TRIO N-terminal domain"/>
    <property type="match status" value="1"/>
</dbReference>
<dbReference type="InterPro" id="IPR036865">
    <property type="entry name" value="CRAL-TRIO_dom_sf"/>
</dbReference>
<evidence type="ECO:0000259" key="1">
    <source>
        <dbReference type="PROSITE" id="PS50191"/>
    </source>
</evidence>
<feature type="domain" description="CRAL-TRIO" evidence="1">
    <location>
        <begin position="157"/>
        <end position="304"/>
    </location>
</feature>
<sequence length="318" mass="35595">MALPLLSSSRFVCDPLPQVGRFREHRYLRPVRIPTPSSTILCTSLLFRRRVSGPWSKGRSSIGFAVRSSADVGNGVCVQDSAETLESLRQAIDRVGGKSEELDDALLLRFLRELSFNIEEAAKAIAKHQEWRASFLPNGYILESEISGELNAKKSYLQGQDRKGHPILLILGCKHVPNKEDFEEFKRFIVYAIEKAVKVAPADGKLVGIIDLKDYGFKNLDSRGFIAGFDILQSHYPQRVEKLFMVNVPLIFNGLWKVVSPFIKDAVREKIVFVDNKKLQETLLADIDADQLPSDYGGSGELILLQDAAVPNWPPVTQ</sequence>
<evidence type="ECO:0000313" key="3">
    <source>
        <dbReference type="Proteomes" id="UP001497512"/>
    </source>
</evidence>
<reference evidence="2" key="1">
    <citation type="submission" date="2024-02" db="EMBL/GenBank/DDBJ databases">
        <authorList>
            <consortium name="ELIXIR-Norway"/>
            <consortium name="Elixir Norway"/>
        </authorList>
    </citation>
    <scope>NUCLEOTIDE SEQUENCE</scope>
</reference>
<dbReference type="InterPro" id="IPR001251">
    <property type="entry name" value="CRAL-TRIO_dom"/>
</dbReference>
<keyword evidence="3" id="KW-1185">Reference proteome</keyword>
<gene>
    <name evidence="2" type="ORF">CSSPTR1EN2_LOCUS22893</name>
</gene>
<dbReference type="PANTHER" id="PTHR46277">
    <property type="entry name" value="OS03G0850700 PROTEIN"/>
    <property type="match status" value="1"/>
</dbReference>
<protein>
    <recommendedName>
        <fullName evidence="1">CRAL-TRIO domain-containing protein</fullName>
    </recommendedName>
</protein>
<proteinExistence type="predicted"/>
<dbReference type="InterPro" id="IPR036273">
    <property type="entry name" value="CRAL/TRIO_N_dom_sf"/>
</dbReference>
<dbReference type="Pfam" id="PF00650">
    <property type="entry name" value="CRAL_TRIO"/>
    <property type="match status" value="1"/>
</dbReference>
<organism evidence="2 3">
    <name type="scientific">Sphagnum troendelagicum</name>
    <dbReference type="NCBI Taxonomy" id="128251"/>
    <lineage>
        <taxon>Eukaryota</taxon>
        <taxon>Viridiplantae</taxon>
        <taxon>Streptophyta</taxon>
        <taxon>Embryophyta</taxon>
        <taxon>Bryophyta</taxon>
        <taxon>Sphagnophytina</taxon>
        <taxon>Sphagnopsida</taxon>
        <taxon>Sphagnales</taxon>
        <taxon>Sphagnaceae</taxon>
        <taxon>Sphagnum</taxon>
    </lineage>
</organism>
<evidence type="ECO:0000313" key="2">
    <source>
        <dbReference type="EMBL" id="CAK9236440.1"/>
    </source>
</evidence>
<dbReference type="SUPFAM" id="SSF52087">
    <property type="entry name" value="CRAL/TRIO domain"/>
    <property type="match status" value="1"/>
</dbReference>
<dbReference type="Proteomes" id="UP001497512">
    <property type="component" value="Chromosome 9"/>
</dbReference>
<dbReference type="SMART" id="SM00516">
    <property type="entry name" value="SEC14"/>
    <property type="match status" value="1"/>
</dbReference>
<dbReference type="PROSITE" id="PS50191">
    <property type="entry name" value="CRAL_TRIO"/>
    <property type="match status" value="1"/>
</dbReference>
<name>A0ABP0V326_9BRYO</name>
<dbReference type="PANTHER" id="PTHR46277:SF24">
    <property type="entry name" value="CRAL-TRIO DOMAIN-CONTAINING PROTEIN"/>
    <property type="match status" value="1"/>
</dbReference>